<keyword evidence="3" id="KW-0687">Ribonucleoprotein</keyword>
<dbReference type="SMART" id="SM00649">
    <property type="entry name" value="RL11"/>
    <property type="match status" value="1"/>
</dbReference>
<feature type="domain" description="Large ribosomal subunit protein uL11 N-terminal" evidence="4">
    <location>
        <begin position="9"/>
        <end position="72"/>
    </location>
</feature>
<evidence type="ECO:0000256" key="2">
    <source>
        <dbReference type="ARBA" id="ARBA00022980"/>
    </source>
</evidence>
<dbReference type="GO" id="GO:0005762">
    <property type="term" value="C:mitochondrial large ribosomal subunit"/>
    <property type="evidence" value="ECO:0007669"/>
    <property type="project" value="TreeGrafter"/>
</dbReference>
<organism evidence="5">
    <name type="scientific">Diphylleia rotans</name>
    <dbReference type="NCBI Taxonomy" id="190327"/>
    <lineage>
        <taxon>Eukaryota</taxon>
        <taxon>CRuMs</taxon>
        <taxon>Collodictyonidae</taxon>
        <taxon>Diphylleia</taxon>
    </lineage>
</organism>
<geneLocation type="mitochondrion" evidence="5"/>
<dbReference type="PANTHER" id="PTHR11661:SF1">
    <property type="entry name" value="LARGE RIBOSOMAL SUBUNIT PROTEIN UL11M"/>
    <property type="match status" value="1"/>
</dbReference>
<dbReference type="InterPro" id="IPR000911">
    <property type="entry name" value="Ribosomal_uL11"/>
</dbReference>
<dbReference type="Gene3D" id="3.30.1550.10">
    <property type="entry name" value="Ribosomal protein L11/L12, N-terminal domain"/>
    <property type="match status" value="1"/>
</dbReference>
<dbReference type="GO" id="GO:0003735">
    <property type="term" value="F:structural constituent of ribosome"/>
    <property type="evidence" value="ECO:0007669"/>
    <property type="project" value="InterPro"/>
</dbReference>
<evidence type="ECO:0000256" key="1">
    <source>
        <dbReference type="ARBA" id="ARBA00010537"/>
    </source>
</evidence>
<dbReference type="Pfam" id="PF03946">
    <property type="entry name" value="Ribosomal_L11_N"/>
    <property type="match status" value="1"/>
</dbReference>
<evidence type="ECO:0000256" key="3">
    <source>
        <dbReference type="ARBA" id="ARBA00023274"/>
    </source>
</evidence>
<dbReference type="HAMAP" id="MF_00736">
    <property type="entry name" value="Ribosomal_uL11"/>
    <property type="match status" value="1"/>
</dbReference>
<comment type="similarity">
    <text evidence="1">Belongs to the universal ribosomal protein uL11 family.</text>
</comment>
<reference evidence="5" key="1">
    <citation type="submission" date="2015-10" db="EMBL/GenBank/DDBJ databases">
        <title>The mitochondrial genome of Diphylleia rotans.</title>
        <authorList>
            <person name="Kamikawa R."/>
            <person name="Roger A.J."/>
        </authorList>
    </citation>
    <scope>NUCLEOTIDE SEQUENCE</scope>
    <source>
        <strain evidence="5">NIES-3764</strain>
    </source>
</reference>
<dbReference type="EMBL" id="AP015014">
    <property type="protein sequence ID" value="BAU71479.1"/>
    <property type="molecule type" value="Genomic_DNA"/>
</dbReference>
<evidence type="ECO:0000313" key="5">
    <source>
        <dbReference type="EMBL" id="BAU71479.1"/>
    </source>
</evidence>
<proteinExistence type="inferred from homology"/>
<name>A0A146I805_9EUKA</name>
<dbReference type="RefSeq" id="YP_009245627.1">
    <property type="nucleotide sequence ID" value="NC_029886.1"/>
</dbReference>
<accession>A0A146I805</accession>
<dbReference type="GO" id="GO:0006412">
    <property type="term" value="P:translation"/>
    <property type="evidence" value="ECO:0007669"/>
    <property type="project" value="InterPro"/>
</dbReference>
<keyword evidence="2 5" id="KW-0689">Ribosomal protein</keyword>
<dbReference type="AlphaFoldDB" id="A0A146I805"/>
<evidence type="ECO:0000259" key="4">
    <source>
        <dbReference type="Pfam" id="PF03946"/>
    </source>
</evidence>
<dbReference type="InterPro" id="IPR020784">
    <property type="entry name" value="Ribosomal_uL11_N"/>
</dbReference>
<keyword evidence="5" id="KW-0496">Mitochondrion</keyword>
<dbReference type="GeneID" id="27217947"/>
<gene>
    <name evidence="5" type="primary">rpl11</name>
</gene>
<protein>
    <submittedName>
        <fullName evidence="5">Ribosomal protein L11</fullName>
    </submittedName>
</protein>
<dbReference type="GO" id="GO:0070180">
    <property type="term" value="F:large ribosomal subunit rRNA binding"/>
    <property type="evidence" value="ECO:0007669"/>
    <property type="project" value="TreeGrafter"/>
</dbReference>
<sequence>MKKTSITLRLKILATKATPKPPIGPILGQYSINLMEFCKEFNARSSQLYKPNKGTHGIIVPTVVKIREDKSYSIELKPLSVSGMLELLGQVKFTTPRRKKVIDARIIYEIAKIRLINKGQEPDHILNECLTIKGTIKSMGYKIIGPKDL</sequence>
<dbReference type="PANTHER" id="PTHR11661">
    <property type="entry name" value="60S RIBOSOMAL PROTEIN L12"/>
    <property type="match status" value="1"/>
</dbReference>
<dbReference type="InterPro" id="IPR036796">
    <property type="entry name" value="Ribosomal_uL11_N_sf"/>
</dbReference>
<dbReference type="SUPFAM" id="SSF54747">
    <property type="entry name" value="Ribosomal L11/L12e N-terminal domain"/>
    <property type="match status" value="1"/>
</dbReference>